<dbReference type="RefSeq" id="WP_115246877.1">
    <property type="nucleotide sequence ID" value="NZ_UHFG01000004.1"/>
</dbReference>
<name>A0A380JXX3_STRDY</name>
<feature type="transmembrane region" description="Helical" evidence="1">
    <location>
        <begin position="122"/>
        <end position="141"/>
    </location>
</feature>
<dbReference type="Proteomes" id="UP000254797">
    <property type="component" value="Unassembled WGS sequence"/>
</dbReference>
<keyword evidence="1" id="KW-1133">Transmembrane helix</keyword>
<feature type="transmembrane region" description="Helical" evidence="1">
    <location>
        <begin position="96"/>
        <end position="116"/>
    </location>
</feature>
<evidence type="ECO:0000313" key="3">
    <source>
        <dbReference type="Proteomes" id="UP000254797"/>
    </source>
</evidence>
<organism evidence="2 3">
    <name type="scientific">Streptococcus dysgalactiae subsp. dysgalactiae</name>
    <dbReference type="NCBI Taxonomy" id="99822"/>
    <lineage>
        <taxon>Bacteria</taxon>
        <taxon>Bacillati</taxon>
        <taxon>Bacillota</taxon>
        <taxon>Bacilli</taxon>
        <taxon>Lactobacillales</taxon>
        <taxon>Streptococcaceae</taxon>
        <taxon>Streptococcus</taxon>
    </lineage>
</organism>
<gene>
    <name evidence="2" type="ORF">NCTC4670_02217</name>
</gene>
<evidence type="ECO:0000313" key="2">
    <source>
        <dbReference type="EMBL" id="SUN51834.1"/>
    </source>
</evidence>
<dbReference type="EMBL" id="UHFG01000004">
    <property type="protein sequence ID" value="SUN51834.1"/>
    <property type="molecule type" value="Genomic_DNA"/>
</dbReference>
<keyword evidence="1" id="KW-0812">Transmembrane</keyword>
<keyword evidence="1" id="KW-0472">Membrane</keyword>
<evidence type="ECO:0000256" key="1">
    <source>
        <dbReference type="SAM" id="Phobius"/>
    </source>
</evidence>
<sequence>MKKEPSLKQKCQYWEKVYTRIGHVLVALGFLSATWGLWLMTRGNMRQGTLFFFFAPLFLIASTFFFYVFTEPTDLKNYLVALHDERNRTIRKQTQVYCFYVIINLFIALYFFFPQLTIRDLVSYKLPLILAYLYLFLRHWVSKKM</sequence>
<feature type="transmembrane region" description="Helical" evidence="1">
    <location>
        <begin position="21"/>
        <end position="38"/>
    </location>
</feature>
<feature type="transmembrane region" description="Helical" evidence="1">
    <location>
        <begin position="50"/>
        <end position="69"/>
    </location>
</feature>
<protein>
    <submittedName>
        <fullName evidence="2">Membrane protein</fullName>
    </submittedName>
</protein>
<dbReference type="AlphaFoldDB" id="A0A380JXX3"/>
<proteinExistence type="predicted"/>
<reference evidence="2 3" key="1">
    <citation type="submission" date="2018-06" db="EMBL/GenBank/DDBJ databases">
        <authorList>
            <consortium name="Pathogen Informatics"/>
            <person name="Doyle S."/>
        </authorList>
    </citation>
    <scope>NUCLEOTIDE SEQUENCE [LARGE SCALE GENOMIC DNA]</scope>
    <source>
        <strain evidence="2 3">NCTC4670</strain>
    </source>
</reference>
<accession>A0A380JXX3</accession>